<dbReference type="STRING" id="111015.AXF14_05210"/>
<evidence type="ECO:0000259" key="1">
    <source>
        <dbReference type="Pfam" id="PF07969"/>
    </source>
</evidence>
<protein>
    <submittedName>
        <fullName evidence="2">Amidohydrolase</fullName>
    </submittedName>
</protein>
<organism evidence="2 3">
    <name type="scientific">Actinomyces radicidentis</name>
    <dbReference type="NCBI Taxonomy" id="111015"/>
    <lineage>
        <taxon>Bacteria</taxon>
        <taxon>Bacillati</taxon>
        <taxon>Actinomycetota</taxon>
        <taxon>Actinomycetes</taxon>
        <taxon>Actinomycetales</taxon>
        <taxon>Actinomycetaceae</taxon>
        <taxon>Actinomyces</taxon>
    </lineage>
</organism>
<dbReference type="GO" id="GO:0016810">
    <property type="term" value="F:hydrolase activity, acting on carbon-nitrogen (but not peptide) bonds"/>
    <property type="evidence" value="ECO:0007669"/>
    <property type="project" value="InterPro"/>
</dbReference>
<dbReference type="Pfam" id="PF07969">
    <property type="entry name" value="Amidohydro_3"/>
    <property type="match status" value="1"/>
</dbReference>
<reference evidence="3" key="1">
    <citation type="submission" date="2016-02" db="EMBL/GenBank/DDBJ databases">
        <authorList>
            <person name="Holder M.E."/>
            <person name="Ajami N.J."/>
            <person name="Petrosino J.F."/>
        </authorList>
    </citation>
    <scope>NUCLEOTIDE SEQUENCE [LARGE SCALE GENOMIC DNA]</scope>
    <source>
        <strain evidence="3">CCUG 36733</strain>
    </source>
</reference>
<dbReference type="Proteomes" id="UP000065220">
    <property type="component" value="Chromosome"/>
</dbReference>
<accession>A0A109W3A6</accession>
<name>A0A109W3A6_ACTRD</name>
<dbReference type="SUPFAM" id="SSF51338">
    <property type="entry name" value="Composite domain of metallo-dependent hydrolases"/>
    <property type="match status" value="1"/>
</dbReference>
<evidence type="ECO:0000313" key="3">
    <source>
        <dbReference type="Proteomes" id="UP000065220"/>
    </source>
</evidence>
<gene>
    <name evidence="2" type="ORF">AXF14_05210</name>
</gene>
<evidence type="ECO:0000313" key="2">
    <source>
        <dbReference type="EMBL" id="AMD88441.1"/>
    </source>
</evidence>
<dbReference type="Gene3D" id="2.30.40.10">
    <property type="entry name" value="Urease, subunit C, domain 1"/>
    <property type="match status" value="1"/>
</dbReference>
<feature type="domain" description="Amidohydrolase 3" evidence="1">
    <location>
        <begin position="21"/>
        <end position="492"/>
    </location>
</feature>
<dbReference type="InterPro" id="IPR013108">
    <property type="entry name" value="Amidohydro_3"/>
</dbReference>
<dbReference type="EMBL" id="CP014228">
    <property type="protein sequence ID" value="AMD88441.1"/>
    <property type="molecule type" value="Genomic_DNA"/>
</dbReference>
<dbReference type="SUPFAM" id="SSF51556">
    <property type="entry name" value="Metallo-dependent hydrolases"/>
    <property type="match status" value="1"/>
</dbReference>
<keyword evidence="3" id="KW-1185">Reference proteome</keyword>
<proteinExistence type="predicted"/>
<dbReference type="AlphaFoldDB" id="A0A109W3A6"/>
<dbReference type="InterPro" id="IPR032466">
    <property type="entry name" value="Metal_Hydrolase"/>
</dbReference>
<dbReference type="KEGG" id="ard:AXF14_05210"/>
<dbReference type="Gene3D" id="3.10.310.70">
    <property type="match status" value="1"/>
</dbReference>
<dbReference type="InterPro" id="IPR011059">
    <property type="entry name" value="Metal-dep_hydrolase_composite"/>
</dbReference>
<dbReference type="PANTHER" id="PTHR22642:SF2">
    <property type="entry name" value="PROTEIN LONG AFTER FAR-RED 3"/>
    <property type="match status" value="1"/>
</dbReference>
<dbReference type="PANTHER" id="PTHR22642">
    <property type="entry name" value="IMIDAZOLONEPROPIONASE"/>
    <property type="match status" value="1"/>
</dbReference>
<sequence>MEGGVVREVSPDLSAAGDGTEVLDVEGAFLIPGLWDGHAHLDQEAAQRFRIDTTTTRSAEEALVLVATALRDAEAADTRPLTIQACGHRLSNWPRIPTVAELDAVTGDVPTVLASGDFHSGWLNSAALRILGLPAATDADPGAPVREDVWFDVVNRLDEVPGNREGRESGYRALFADTLSRGVIGVVDMSWTAPSSWGELLTRLTAEAGRAVAVPRIRSAVYRDRLEESIAAGLRTGDPMPGTPLAGDGTPLVTRGPLKIIADGSLGTASAHLADPYPAEVGGEHPHGIANVGPEELTALMTRAREAGYEVAIHSIGDAAIADTAVAFRASGARGRIEHAQLMPADAGPEGALATLVACGAHFSVQPAHLIDDWAMVDRIWPGRKDRAYAFADMVAAGGALELGSDAPVAPLDPWLAMSAGVGRVTPTGEVWSPEQRLTPEEALASSVDGAGPVGVGTADLVVLGENPLGLDAEALGAVRPLATVLGGEVVFRR</sequence>
<dbReference type="Gene3D" id="3.20.20.140">
    <property type="entry name" value="Metal-dependent hydrolases"/>
    <property type="match status" value="1"/>
</dbReference>
<keyword evidence="2" id="KW-0378">Hydrolase</keyword>